<gene>
    <name evidence="1" type="ORF">LSALG_LOCUS34930</name>
</gene>
<keyword evidence="2" id="KW-1185">Reference proteome</keyword>
<proteinExistence type="predicted"/>
<accession>A0AA36EHN8</accession>
<evidence type="ECO:0000313" key="2">
    <source>
        <dbReference type="Proteomes" id="UP001177003"/>
    </source>
</evidence>
<dbReference type="AlphaFoldDB" id="A0AA36EHN8"/>
<name>A0AA36EHN8_LACSI</name>
<organism evidence="1 2">
    <name type="scientific">Lactuca saligna</name>
    <name type="common">Willowleaf lettuce</name>
    <dbReference type="NCBI Taxonomy" id="75948"/>
    <lineage>
        <taxon>Eukaryota</taxon>
        <taxon>Viridiplantae</taxon>
        <taxon>Streptophyta</taxon>
        <taxon>Embryophyta</taxon>
        <taxon>Tracheophyta</taxon>
        <taxon>Spermatophyta</taxon>
        <taxon>Magnoliopsida</taxon>
        <taxon>eudicotyledons</taxon>
        <taxon>Gunneridae</taxon>
        <taxon>Pentapetalae</taxon>
        <taxon>asterids</taxon>
        <taxon>campanulids</taxon>
        <taxon>Asterales</taxon>
        <taxon>Asteraceae</taxon>
        <taxon>Cichorioideae</taxon>
        <taxon>Cichorieae</taxon>
        <taxon>Lactucinae</taxon>
        <taxon>Lactuca</taxon>
    </lineage>
</organism>
<reference evidence="1" key="1">
    <citation type="submission" date="2023-04" db="EMBL/GenBank/DDBJ databases">
        <authorList>
            <person name="Vijverberg K."/>
            <person name="Xiong W."/>
            <person name="Schranz E."/>
        </authorList>
    </citation>
    <scope>NUCLEOTIDE SEQUENCE</scope>
</reference>
<sequence>MAGLIFDIEIRLVNEAHPSGTTTGGSTPWTLLGALPLDPAMGETPCNPTPRGATPGPRILEFTFYYYECAPHTSYLESHTHLCYQKSSFVLRFPVSISPHDFINCENFQFY</sequence>
<protein>
    <submittedName>
        <fullName evidence="1">Uncharacterized protein</fullName>
    </submittedName>
</protein>
<evidence type="ECO:0000313" key="1">
    <source>
        <dbReference type="EMBL" id="CAI9296022.1"/>
    </source>
</evidence>
<dbReference type="Proteomes" id="UP001177003">
    <property type="component" value="Chromosome 8"/>
</dbReference>
<dbReference type="EMBL" id="OX465084">
    <property type="protein sequence ID" value="CAI9296022.1"/>
    <property type="molecule type" value="Genomic_DNA"/>
</dbReference>